<dbReference type="HAMAP" id="MF_00258">
    <property type="entry name" value="Glu_racemase"/>
    <property type="match status" value="1"/>
</dbReference>
<protein>
    <recommendedName>
        <fullName evidence="7 8">Glutamate racemase</fullName>
        <ecNumber evidence="2 8">5.1.1.3</ecNumber>
    </recommendedName>
</protein>
<evidence type="ECO:0000256" key="5">
    <source>
        <dbReference type="ARBA" id="ARBA00023235"/>
    </source>
</evidence>
<feature type="binding site" evidence="8">
    <location>
        <begin position="43"/>
        <end position="44"/>
    </location>
    <ligand>
        <name>substrate</name>
    </ligand>
</feature>
<feature type="active site" description="Proton donor/acceptor" evidence="8">
    <location>
        <position position="75"/>
    </location>
</feature>
<dbReference type="InterPro" id="IPR018187">
    <property type="entry name" value="Asp/Glu_racemase_AS_1"/>
</dbReference>
<dbReference type="EC" id="5.1.1.3" evidence="2 8"/>
<comment type="pathway">
    <text evidence="8">Cell wall biogenesis; peptidoglycan biosynthesis.</text>
</comment>
<dbReference type="SUPFAM" id="SSF53681">
    <property type="entry name" value="Aspartate/glutamate racemase"/>
    <property type="match status" value="2"/>
</dbReference>
<dbReference type="InterPro" id="IPR033134">
    <property type="entry name" value="Asp/Glu_racemase_AS_2"/>
</dbReference>
<keyword evidence="4 8" id="KW-0573">Peptidoglycan synthesis</keyword>
<feature type="binding site" evidence="8">
    <location>
        <begin position="188"/>
        <end position="189"/>
    </location>
    <ligand>
        <name>substrate</name>
    </ligand>
</feature>
<keyword evidence="10" id="KW-1185">Reference proteome</keyword>
<comment type="function">
    <text evidence="8">Provides the (R)-glutamate required for cell wall biosynthesis.</text>
</comment>
<dbReference type="GO" id="GO:0008881">
    <property type="term" value="F:glutamate racemase activity"/>
    <property type="evidence" value="ECO:0007669"/>
    <property type="project" value="UniProtKB-UniRule"/>
</dbReference>
<feature type="active site" description="Proton donor/acceptor" evidence="8">
    <location>
        <position position="187"/>
    </location>
</feature>
<evidence type="ECO:0000256" key="2">
    <source>
        <dbReference type="ARBA" id="ARBA00013090"/>
    </source>
</evidence>
<name>A0A6N8CNJ4_9BACI</name>
<dbReference type="NCBIfam" id="TIGR00067">
    <property type="entry name" value="glut_race"/>
    <property type="match status" value="1"/>
</dbReference>
<dbReference type="NCBIfam" id="NF002035">
    <property type="entry name" value="PRK00865.1-3"/>
    <property type="match status" value="1"/>
</dbReference>
<dbReference type="Proteomes" id="UP000440978">
    <property type="component" value="Unassembled WGS sequence"/>
</dbReference>
<comment type="caution">
    <text evidence="9">The sequence shown here is derived from an EMBL/GenBank/DDBJ whole genome shotgun (WGS) entry which is preliminary data.</text>
</comment>
<dbReference type="Pfam" id="PF01177">
    <property type="entry name" value="Asp_Glu_race"/>
    <property type="match status" value="1"/>
</dbReference>
<keyword evidence="6 8" id="KW-0961">Cell wall biogenesis/degradation</keyword>
<evidence type="ECO:0000256" key="3">
    <source>
        <dbReference type="ARBA" id="ARBA00022960"/>
    </source>
</evidence>
<dbReference type="EMBL" id="WNHB01000008">
    <property type="protein sequence ID" value="MTT31704.1"/>
    <property type="molecule type" value="Genomic_DNA"/>
</dbReference>
<dbReference type="PANTHER" id="PTHR21198:SF2">
    <property type="entry name" value="GLUTAMATE RACEMASE"/>
    <property type="match status" value="1"/>
</dbReference>
<dbReference type="PROSITE" id="PS00924">
    <property type="entry name" value="ASP_GLU_RACEMASE_2"/>
    <property type="match status" value="1"/>
</dbReference>
<comment type="catalytic activity">
    <reaction evidence="1 8">
        <text>L-glutamate = D-glutamate</text>
        <dbReference type="Rhea" id="RHEA:12813"/>
        <dbReference type="ChEBI" id="CHEBI:29985"/>
        <dbReference type="ChEBI" id="CHEBI:29986"/>
        <dbReference type="EC" id="5.1.1.3"/>
    </reaction>
</comment>
<keyword evidence="5 8" id="KW-0413">Isomerase</keyword>
<dbReference type="OrthoDB" id="9801055at2"/>
<evidence type="ECO:0000256" key="4">
    <source>
        <dbReference type="ARBA" id="ARBA00022984"/>
    </source>
</evidence>
<keyword evidence="3 8" id="KW-0133">Cell shape</keyword>
<dbReference type="PANTHER" id="PTHR21198">
    <property type="entry name" value="GLUTAMATE RACEMASE"/>
    <property type="match status" value="1"/>
</dbReference>
<reference evidence="9 10" key="1">
    <citation type="submission" date="2019-11" db="EMBL/GenBank/DDBJ databases">
        <title>Terrilactibacillus tamarindus sp. nov. BCM23-1 isolated from bark of Tamarindus indica.</title>
        <authorList>
            <person name="Kingkaew E."/>
            <person name="Tanasupawat S."/>
        </authorList>
    </citation>
    <scope>NUCLEOTIDE SEQUENCE [LARGE SCALE GENOMIC DNA]</scope>
    <source>
        <strain evidence="9 10">BCM23-1</strain>
    </source>
</reference>
<gene>
    <name evidence="9" type="primary">racE</name>
    <name evidence="8" type="synonym">murI</name>
    <name evidence="9" type="ORF">GMB86_06715</name>
</gene>
<dbReference type="PROSITE" id="PS00923">
    <property type="entry name" value="ASP_GLU_RACEMASE_1"/>
    <property type="match status" value="1"/>
</dbReference>
<dbReference type="UniPathway" id="UPA00219"/>
<dbReference type="Gene3D" id="3.40.50.1860">
    <property type="match status" value="2"/>
</dbReference>
<organism evidence="9 10">
    <name type="scientific">Terrilactibacillus tamarindi</name>
    <dbReference type="NCBI Taxonomy" id="2599694"/>
    <lineage>
        <taxon>Bacteria</taxon>
        <taxon>Bacillati</taxon>
        <taxon>Bacillota</taxon>
        <taxon>Bacilli</taxon>
        <taxon>Bacillales</taxon>
        <taxon>Bacillaceae</taxon>
        <taxon>Terrilactibacillus</taxon>
    </lineage>
</organism>
<dbReference type="InterPro" id="IPR001920">
    <property type="entry name" value="Asp/Glu_race"/>
</dbReference>
<comment type="similarity">
    <text evidence="8">Belongs to the aspartate/glutamate racemases family.</text>
</comment>
<dbReference type="FunFam" id="3.40.50.1860:FF:000002">
    <property type="entry name" value="Glutamate racemase"/>
    <property type="match status" value="1"/>
</dbReference>
<evidence type="ECO:0000256" key="7">
    <source>
        <dbReference type="ARBA" id="ARBA00070053"/>
    </source>
</evidence>
<feature type="binding site" evidence="8">
    <location>
        <begin position="11"/>
        <end position="12"/>
    </location>
    <ligand>
        <name>substrate</name>
    </ligand>
</feature>
<evidence type="ECO:0000256" key="1">
    <source>
        <dbReference type="ARBA" id="ARBA00001602"/>
    </source>
</evidence>
<dbReference type="GO" id="GO:0071555">
    <property type="term" value="P:cell wall organization"/>
    <property type="evidence" value="ECO:0007669"/>
    <property type="project" value="UniProtKB-KW"/>
</dbReference>
<feature type="binding site" evidence="8">
    <location>
        <begin position="76"/>
        <end position="77"/>
    </location>
    <ligand>
        <name>substrate</name>
    </ligand>
</feature>
<dbReference type="AlphaFoldDB" id="A0A6N8CNJ4"/>
<evidence type="ECO:0000313" key="9">
    <source>
        <dbReference type="EMBL" id="MTT31704.1"/>
    </source>
</evidence>
<proteinExistence type="inferred from homology"/>
<sequence length="274" mass="30808">MIVNQPIGVIDSGVGGLTVAKEIMRQLPNEEIVYFGDNLRCPYGPRPFTEVQTYTWQMVRYLLRHHDIKMLVIACNTATAAVYEQIKEALSIPVIGVIHPGARSALKESHTRHIGVIGTVGTINSKAYVHALHDIYKNVVVTDLACPEFVPLVESGDLNSRHTRDVIRERLNLIKHDPKMDTLILGCTHYPLLREVIKDVVGDKIQLIDSGEETAREVSTILYHKNIKRKLETKPHHIFYTTGSPSIMGMIVQNWLALFPEVNTVSLEEIEMIG</sequence>
<dbReference type="GO" id="GO:0009252">
    <property type="term" value="P:peptidoglycan biosynthetic process"/>
    <property type="evidence" value="ECO:0007669"/>
    <property type="project" value="UniProtKB-UniRule"/>
</dbReference>
<accession>A0A6N8CNJ4</accession>
<dbReference type="InterPro" id="IPR015942">
    <property type="entry name" value="Asp/Glu/hydantoin_racemase"/>
</dbReference>
<evidence type="ECO:0000256" key="6">
    <source>
        <dbReference type="ARBA" id="ARBA00023316"/>
    </source>
</evidence>
<dbReference type="InterPro" id="IPR004391">
    <property type="entry name" value="Glu_race"/>
</dbReference>
<dbReference type="GO" id="GO:0042802">
    <property type="term" value="F:identical protein binding"/>
    <property type="evidence" value="ECO:0007669"/>
    <property type="project" value="UniProtKB-ARBA"/>
</dbReference>
<evidence type="ECO:0000256" key="8">
    <source>
        <dbReference type="HAMAP-Rule" id="MF_00258"/>
    </source>
</evidence>
<evidence type="ECO:0000313" key="10">
    <source>
        <dbReference type="Proteomes" id="UP000440978"/>
    </source>
</evidence>
<dbReference type="GO" id="GO:0008360">
    <property type="term" value="P:regulation of cell shape"/>
    <property type="evidence" value="ECO:0007669"/>
    <property type="project" value="UniProtKB-KW"/>
</dbReference>